<dbReference type="Gene3D" id="2.60.40.1660">
    <property type="entry name" value="Na, k-atpase alpha subunit"/>
    <property type="match status" value="1"/>
</dbReference>
<dbReference type="EMBL" id="LUCM01004557">
    <property type="protein sequence ID" value="KAA0194183.1"/>
    <property type="molecule type" value="Genomic_DNA"/>
</dbReference>
<evidence type="ECO:0000256" key="5">
    <source>
        <dbReference type="ARBA" id="ARBA00022989"/>
    </source>
</evidence>
<comment type="subcellular location">
    <subcellularLocation>
        <location evidence="1">Membrane</location>
        <topology evidence="1">Single-pass type II membrane protein</topology>
    </subcellularLocation>
</comment>
<dbReference type="GO" id="GO:0036376">
    <property type="term" value="P:sodium ion export across plasma membrane"/>
    <property type="evidence" value="ECO:0007669"/>
    <property type="project" value="TreeGrafter"/>
</dbReference>
<proteinExistence type="inferred from homology"/>
<evidence type="ECO:0000313" key="8">
    <source>
        <dbReference type="EMBL" id="KAA0194183.1"/>
    </source>
</evidence>
<keyword evidence="4" id="KW-0735">Signal-anchor</keyword>
<reference evidence="8" key="1">
    <citation type="submission" date="2019-05" db="EMBL/GenBank/DDBJ databases">
        <title>Annotation for the trematode Fasciolopsis buski.</title>
        <authorList>
            <person name="Choi Y.-J."/>
        </authorList>
    </citation>
    <scope>NUCLEOTIDE SEQUENCE</scope>
    <source>
        <strain evidence="8">HT</strain>
        <tissue evidence="8">Whole worm</tissue>
    </source>
</reference>
<dbReference type="Proteomes" id="UP000728185">
    <property type="component" value="Unassembled WGS sequence"/>
</dbReference>
<evidence type="ECO:0000256" key="1">
    <source>
        <dbReference type="ARBA" id="ARBA00004606"/>
    </source>
</evidence>
<feature type="transmembrane region" description="Helical" evidence="7">
    <location>
        <begin position="28"/>
        <end position="54"/>
    </location>
</feature>
<evidence type="ECO:0000256" key="3">
    <source>
        <dbReference type="ARBA" id="ARBA00022692"/>
    </source>
</evidence>
<dbReference type="GO" id="GO:0006883">
    <property type="term" value="P:intracellular sodium ion homeostasis"/>
    <property type="evidence" value="ECO:0007669"/>
    <property type="project" value="TreeGrafter"/>
</dbReference>
<protein>
    <submittedName>
        <fullName evidence="8">Sodium/potassium-transporting ATPase subunit beta</fullName>
    </submittedName>
</protein>
<evidence type="ECO:0000256" key="6">
    <source>
        <dbReference type="ARBA" id="ARBA00023136"/>
    </source>
</evidence>
<dbReference type="OrthoDB" id="5912413at2759"/>
<dbReference type="GO" id="GO:0005890">
    <property type="term" value="C:sodium:potassium-exchanging ATPase complex"/>
    <property type="evidence" value="ECO:0007669"/>
    <property type="project" value="InterPro"/>
</dbReference>
<dbReference type="GO" id="GO:0030007">
    <property type="term" value="P:intracellular potassium ion homeostasis"/>
    <property type="evidence" value="ECO:0007669"/>
    <property type="project" value="TreeGrafter"/>
</dbReference>
<keyword evidence="5 7" id="KW-1133">Transmembrane helix</keyword>
<dbReference type="InterPro" id="IPR000402">
    <property type="entry name" value="Na/K_ATPase_sub_beta"/>
</dbReference>
<sequence length="284" mass="32188">MIQKRRSFWEGMQGTGVHRFSLWQLHSLALIFIFYLVAYTLLVGFWFGMITVFLKACVGIEKPTLTGMHSILKLNPGMAYLPRLSVLNTFNQVTTYPSPMNTDYIEKAVIVLQKYSNVSHTADCSSGLPQDFPDLPCRFPLNTLGDCQHPDQEVGKGTPCFYLRLNRIYGWLPELTNKSEYDRILVECAGQNALDRSLLGNPKYFPEISGADGKKYGYIDPMFFPFLRQENYQSPLAAVQFPEVHRNTVVLVECHVRGVTNSQANVHFEICVDTKPGRSTEAQS</sequence>
<dbReference type="GO" id="GO:1990573">
    <property type="term" value="P:potassium ion import across plasma membrane"/>
    <property type="evidence" value="ECO:0007669"/>
    <property type="project" value="TreeGrafter"/>
</dbReference>
<comment type="similarity">
    <text evidence="2">Belongs to the X(+)/potassium ATPases subunit beta family.</text>
</comment>
<keyword evidence="3 7" id="KW-0812">Transmembrane</keyword>
<gene>
    <name evidence="8" type="ORF">FBUS_03447</name>
</gene>
<dbReference type="PANTHER" id="PTHR11523:SF28">
    <property type="entry name" value="NA_K-ATPASE BETA SUBUNIT ISOFORM 4-RELATED"/>
    <property type="match status" value="1"/>
</dbReference>
<dbReference type="Pfam" id="PF00287">
    <property type="entry name" value="Na_K-ATPase"/>
    <property type="match status" value="1"/>
</dbReference>
<dbReference type="GO" id="GO:0001671">
    <property type="term" value="F:ATPase activator activity"/>
    <property type="evidence" value="ECO:0007669"/>
    <property type="project" value="TreeGrafter"/>
</dbReference>
<evidence type="ECO:0000313" key="9">
    <source>
        <dbReference type="Proteomes" id="UP000728185"/>
    </source>
</evidence>
<organism evidence="8 9">
    <name type="scientific">Fasciolopsis buskii</name>
    <dbReference type="NCBI Taxonomy" id="27845"/>
    <lineage>
        <taxon>Eukaryota</taxon>
        <taxon>Metazoa</taxon>
        <taxon>Spiralia</taxon>
        <taxon>Lophotrochozoa</taxon>
        <taxon>Platyhelminthes</taxon>
        <taxon>Trematoda</taxon>
        <taxon>Digenea</taxon>
        <taxon>Plagiorchiida</taxon>
        <taxon>Echinostomata</taxon>
        <taxon>Echinostomatoidea</taxon>
        <taxon>Fasciolidae</taxon>
        <taxon>Fasciolopsis</taxon>
    </lineage>
</organism>
<comment type="caution">
    <text evidence="8">The sequence shown here is derived from an EMBL/GenBank/DDBJ whole genome shotgun (WGS) entry which is preliminary data.</text>
</comment>
<keyword evidence="9" id="KW-1185">Reference proteome</keyword>
<accession>A0A8E0RVS8</accession>
<evidence type="ECO:0000256" key="4">
    <source>
        <dbReference type="ARBA" id="ARBA00022968"/>
    </source>
</evidence>
<evidence type="ECO:0000256" key="7">
    <source>
        <dbReference type="SAM" id="Phobius"/>
    </source>
</evidence>
<dbReference type="InterPro" id="IPR038702">
    <property type="entry name" value="Na/K_ATPase_sub_beta_sf"/>
</dbReference>
<dbReference type="AlphaFoldDB" id="A0A8E0RVS8"/>
<evidence type="ECO:0000256" key="2">
    <source>
        <dbReference type="ARBA" id="ARBA00005876"/>
    </source>
</evidence>
<name>A0A8E0RVS8_9TREM</name>
<keyword evidence="6 7" id="KW-0472">Membrane</keyword>
<dbReference type="PANTHER" id="PTHR11523">
    <property type="entry name" value="SODIUM/POTASSIUM-DEPENDENT ATPASE BETA SUBUNIT"/>
    <property type="match status" value="1"/>
</dbReference>